<accession>A0A967AAM9</accession>
<reference evidence="2" key="1">
    <citation type="submission" date="2020-03" db="EMBL/GenBank/DDBJ databases">
        <title>Psychroflexus Maritimus sp. nov., isolate from marine sediment.</title>
        <authorList>
            <person name="Zhong Y.-L."/>
        </authorList>
    </citation>
    <scope>NUCLEOTIDE SEQUENCE</scope>
    <source>
        <strain evidence="2">C1</strain>
    </source>
</reference>
<dbReference type="EMBL" id="JAANAS010000001">
    <property type="protein sequence ID" value="NGZ88719.1"/>
    <property type="molecule type" value="Genomic_DNA"/>
</dbReference>
<name>A0A967AAM9_9FLAO</name>
<evidence type="ECO:0000313" key="2">
    <source>
        <dbReference type="EMBL" id="NGZ88719.1"/>
    </source>
</evidence>
<dbReference type="AlphaFoldDB" id="A0A967AAM9"/>
<keyword evidence="3" id="KW-1185">Reference proteome</keyword>
<evidence type="ECO:0000313" key="3">
    <source>
        <dbReference type="Proteomes" id="UP000643701"/>
    </source>
</evidence>
<feature type="compositionally biased region" description="Basic and acidic residues" evidence="1">
    <location>
        <begin position="12"/>
        <end position="24"/>
    </location>
</feature>
<dbReference type="InterPro" id="IPR032577">
    <property type="entry name" value="DUF4920"/>
</dbReference>
<protein>
    <submittedName>
        <fullName evidence="2">DUF4920 domain-containing protein</fullName>
    </submittedName>
</protein>
<feature type="region of interest" description="Disordered" evidence="1">
    <location>
        <begin position="1"/>
        <end position="24"/>
    </location>
</feature>
<gene>
    <name evidence="2" type="ORF">G7034_00450</name>
</gene>
<organism evidence="2 3">
    <name type="scientific">Psychroflexus maritimus</name>
    <dbReference type="NCBI Taxonomy" id="2714865"/>
    <lineage>
        <taxon>Bacteria</taxon>
        <taxon>Pseudomonadati</taxon>
        <taxon>Bacteroidota</taxon>
        <taxon>Flavobacteriia</taxon>
        <taxon>Flavobacteriales</taxon>
        <taxon>Flavobacteriaceae</taxon>
        <taxon>Psychroflexus</taxon>
    </lineage>
</organism>
<sequence>MLSFFLSCDSTSTKDEKNEKSNEVEQIEAEAKELVEDEQNEEDELVFTENDHFYIYGEEFAPEGVLDAVALTEKYANMKVGDSIPLMVKANVNSVCKKKGCWMKLDLAEEKEAMVRFKDYGFFVPKDIDGNEVLVAGHAFIEETSVEDLKHYAEDDGQSEEEITRITEPKQTLSFQATGVLLEK</sequence>
<dbReference type="Pfam" id="PF16267">
    <property type="entry name" value="DUF4920"/>
    <property type="match status" value="1"/>
</dbReference>
<proteinExistence type="predicted"/>
<dbReference type="Proteomes" id="UP000643701">
    <property type="component" value="Unassembled WGS sequence"/>
</dbReference>
<evidence type="ECO:0000256" key="1">
    <source>
        <dbReference type="SAM" id="MobiDB-lite"/>
    </source>
</evidence>
<comment type="caution">
    <text evidence="2">The sequence shown here is derived from an EMBL/GenBank/DDBJ whole genome shotgun (WGS) entry which is preliminary data.</text>
</comment>